<sequence>MLIKQRTEPEELKLLRFLNARMELSGKEKNIYLNLEKGLKGELWFDNWIENFSSEWFVLNDLLLESNNSVFQIDTLLITADKMYLFEIKNYEGDFYIQGDKWYTISKSEIKNPILQLERSEMLFRRLLQELGFSSPIESYLIFVNPDFFLYQTPFNLPIVFLSQLNRFKNKLIMNEGILKKRHSKFAEQLVSICLKESPYTRLPKYNYDQLERGVTCAYCYSLMDSLTEGEEIIVCKECGGKENVFSAILRSTEEYKLLFPDRKITTNEIFEWCRGVKSSRSIRRILSEKYELKGHGKYSFFVHNQNDIN</sequence>
<dbReference type="RefSeq" id="WP_213104114.1">
    <property type="nucleotide sequence ID" value="NZ_JAGYPM010000005.1"/>
</dbReference>
<protein>
    <submittedName>
        <fullName evidence="2">NERD domain-containing protein</fullName>
    </submittedName>
</protein>
<evidence type="ECO:0000313" key="2">
    <source>
        <dbReference type="EMBL" id="MBS4192662.1"/>
    </source>
</evidence>
<dbReference type="Proteomes" id="UP000681027">
    <property type="component" value="Unassembled WGS sequence"/>
</dbReference>
<dbReference type="InterPro" id="IPR011528">
    <property type="entry name" value="NERD"/>
</dbReference>
<keyword evidence="3" id="KW-1185">Reference proteome</keyword>
<dbReference type="EMBL" id="JAGYPM010000005">
    <property type="protein sequence ID" value="MBS4192662.1"/>
    <property type="molecule type" value="Genomic_DNA"/>
</dbReference>
<reference evidence="2 3" key="1">
    <citation type="submission" date="2021-05" db="EMBL/GenBank/DDBJ databases">
        <title>Novel Bacillus species.</title>
        <authorList>
            <person name="Liu G."/>
        </authorList>
    </citation>
    <scope>NUCLEOTIDE SEQUENCE [LARGE SCALE GENOMIC DNA]</scope>
    <source>
        <strain evidence="2 3">FJAT-49705</strain>
    </source>
</reference>
<organism evidence="2 3">
    <name type="scientific">Cytobacillus citreus</name>
    <dbReference type="NCBI Taxonomy" id="2833586"/>
    <lineage>
        <taxon>Bacteria</taxon>
        <taxon>Bacillati</taxon>
        <taxon>Bacillota</taxon>
        <taxon>Bacilli</taxon>
        <taxon>Bacillales</taxon>
        <taxon>Bacillaceae</taxon>
        <taxon>Cytobacillus</taxon>
    </lineage>
</organism>
<evidence type="ECO:0000313" key="3">
    <source>
        <dbReference type="Proteomes" id="UP000681027"/>
    </source>
</evidence>
<feature type="domain" description="NERD" evidence="1">
    <location>
        <begin position="37"/>
        <end position="147"/>
    </location>
</feature>
<accession>A0ABS5NXU6</accession>
<gene>
    <name evidence="2" type="ORF">KHA94_21205</name>
</gene>
<proteinExistence type="predicted"/>
<evidence type="ECO:0000259" key="1">
    <source>
        <dbReference type="PROSITE" id="PS50965"/>
    </source>
</evidence>
<dbReference type="Pfam" id="PF08378">
    <property type="entry name" value="NERD"/>
    <property type="match status" value="1"/>
</dbReference>
<comment type="caution">
    <text evidence="2">The sequence shown here is derived from an EMBL/GenBank/DDBJ whole genome shotgun (WGS) entry which is preliminary data.</text>
</comment>
<dbReference type="PROSITE" id="PS50965">
    <property type="entry name" value="NERD"/>
    <property type="match status" value="1"/>
</dbReference>
<name>A0ABS5NXU6_9BACI</name>